<organism evidence="1 2">
    <name type="scientific">Microbacterium azadirachtae</name>
    <dbReference type="NCBI Taxonomy" id="582680"/>
    <lineage>
        <taxon>Bacteria</taxon>
        <taxon>Bacillati</taxon>
        <taxon>Actinomycetota</taxon>
        <taxon>Actinomycetes</taxon>
        <taxon>Micrococcales</taxon>
        <taxon>Microbacteriaceae</taxon>
        <taxon>Microbacterium</taxon>
    </lineage>
</organism>
<comment type="caution">
    <text evidence="1">The sequence shown here is derived from an EMBL/GenBank/DDBJ whole genome shotgun (WGS) entry which is preliminary data.</text>
</comment>
<gene>
    <name evidence="1" type="ORF">RL72_01905</name>
</gene>
<dbReference type="PATRIC" id="fig|582680.7.peg.1952"/>
<sequence length="196" mass="19652">MSGNSNNSTAQAGEQRGLSRRTVVRGAAWSLPVIAMAVAAPLASASTTGVPGGGASTPGTGGRTPLVPSYQAGSFCKHPGNPKYYHGTFSFENTTAAPLTIVLGSFLVNGQAREAKFSAGGRLTSSYTVPPKKKVALYVDAGLFTDSANGTATLSFAYSDAGVARTGSVTAPLGKLPPCAGDVKGTPAHAHSGPVI</sequence>
<dbReference type="RefSeq" id="WP_045250581.1">
    <property type="nucleotide sequence ID" value="NZ_FNGQ01000004.1"/>
</dbReference>
<proteinExistence type="predicted"/>
<accession>A0A0F0KSR9</accession>
<name>A0A0F0KSR9_9MICO</name>
<evidence type="ECO:0000313" key="2">
    <source>
        <dbReference type="Proteomes" id="UP000033448"/>
    </source>
</evidence>
<dbReference type="Proteomes" id="UP000033448">
    <property type="component" value="Unassembled WGS sequence"/>
</dbReference>
<dbReference type="AlphaFoldDB" id="A0A0F0KSR9"/>
<dbReference type="InterPro" id="IPR006311">
    <property type="entry name" value="TAT_signal"/>
</dbReference>
<keyword evidence="2" id="KW-1185">Reference proteome</keyword>
<reference evidence="1 2" key="1">
    <citation type="submission" date="2015-02" db="EMBL/GenBank/DDBJ databases">
        <title>Draft genome sequences of ten Microbacterium spp. with emphasis on heavy metal contaminated environments.</title>
        <authorList>
            <person name="Corretto E."/>
        </authorList>
    </citation>
    <scope>NUCLEOTIDE SEQUENCE [LARGE SCALE GENOMIC DNA]</scope>
    <source>
        <strain evidence="1 2">DSM 23848</strain>
    </source>
</reference>
<dbReference type="EMBL" id="JYIT01000075">
    <property type="protein sequence ID" value="KJL23952.1"/>
    <property type="molecule type" value="Genomic_DNA"/>
</dbReference>
<evidence type="ECO:0000313" key="1">
    <source>
        <dbReference type="EMBL" id="KJL23952.1"/>
    </source>
</evidence>
<dbReference type="OrthoDB" id="10019229at2"/>
<dbReference type="PROSITE" id="PS51318">
    <property type="entry name" value="TAT"/>
    <property type="match status" value="1"/>
</dbReference>
<protein>
    <submittedName>
        <fullName evidence="1">Uncharacterized protein</fullName>
    </submittedName>
</protein>